<dbReference type="RefSeq" id="WP_056725175.1">
    <property type="nucleotide sequence ID" value="NZ_CP178857.1"/>
</dbReference>
<protein>
    <submittedName>
        <fullName evidence="2">SMI1/KNR4 family protein</fullName>
    </submittedName>
</protein>
<dbReference type="InterPro" id="IPR037883">
    <property type="entry name" value="Knr4/Smi1-like_sf"/>
</dbReference>
<organism evidence="2 3">
    <name type="scientific">Pseudomonas monachiensis</name>
    <dbReference type="NCBI Taxonomy" id="3060212"/>
    <lineage>
        <taxon>Bacteria</taxon>
        <taxon>Pseudomonadati</taxon>
        <taxon>Pseudomonadota</taxon>
        <taxon>Gammaproteobacteria</taxon>
        <taxon>Pseudomonadales</taxon>
        <taxon>Pseudomonadaceae</taxon>
        <taxon>Pseudomonas</taxon>
    </lineage>
</organism>
<evidence type="ECO:0000313" key="2">
    <source>
        <dbReference type="EMBL" id="MFM9520663.1"/>
    </source>
</evidence>
<dbReference type="SMART" id="SM00860">
    <property type="entry name" value="SMI1_KNR4"/>
    <property type="match status" value="1"/>
</dbReference>
<proteinExistence type="predicted"/>
<name>A0ABW9HEU1_9PSED</name>
<dbReference type="Gene3D" id="3.40.1580.10">
    <property type="entry name" value="SMI1/KNR4-like"/>
    <property type="match status" value="1"/>
</dbReference>
<comment type="caution">
    <text evidence="2">The sequence shown here is derived from an EMBL/GenBank/DDBJ whole genome shotgun (WGS) entry which is preliminary data.</text>
</comment>
<dbReference type="InterPro" id="IPR018958">
    <property type="entry name" value="Knr4/Smi1-like_dom"/>
</dbReference>
<sequence>MGVLKMSKSDPKVNSSDLSLLEDEIGHTLPEGFKNFYLTHSGGVADRDWWDSGDEYEPVRLKKFKAVAASGALDAAETKYLSGCYAVMTSKNVIPKTLLPFATDDGGNFFCLDLTDGDVCFYATDSFDSNSSYAANHAKAYRWLASSFDAFVEGLKDESEIDL</sequence>
<dbReference type="Proteomes" id="UP001631987">
    <property type="component" value="Unassembled WGS sequence"/>
</dbReference>
<dbReference type="EMBL" id="JBJVNW010000020">
    <property type="protein sequence ID" value="MFM9520663.1"/>
    <property type="molecule type" value="Genomic_DNA"/>
</dbReference>
<evidence type="ECO:0000259" key="1">
    <source>
        <dbReference type="SMART" id="SM00860"/>
    </source>
</evidence>
<evidence type="ECO:0000313" key="3">
    <source>
        <dbReference type="Proteomes" id="UP001631987"/>
    </source>
</evidence>
<dbReference type="Pfam" id="PF09346">
    <property type="entry name" value="SMI1_KNR4"/>
    <property type="match status" value="1"/>
</dbReference>
<reference evidence="2 3" key="1">
    <citation type="submission" date="2024-12" db="EMBL/GenBank/DDBJ databases">
        <title>Pseudomonas species isolated from Lotus nodules promote plant growth.</title>
        <authorList>
            <person name="Yu Y.-H."/>
            <person name="Kurtenbach J."/>
            <person name="Crosbie D."/>
            <person name="Brachmann A."/>
            <person name="Marin M."/>
        </authorList>
    </citation>
    <scope>NUCLEOTIDE SEQUENCE [LARGE SCALE GENOMIC DNA]</scope>
    <source>
        <strain evidence="2 3">PLb12A</strain>
    </source>
</reference>
<feature type="domain" description="Knr4/Smi1-like" evidence="1">
    <location>
        <begin position="12"/>
        <end position="154"/>
    </location>
</feature>
<keyword evidence="3" id="KW-1185">Reference proteome</keyword>
<accession>A0ABW9HEU1</accession>
<gene>
    <name evidence="2" type="ORF">ACKKH4_25890</name>
</gene>
<dbReference type="SUPFAM" id="SSF160631">
    <property type="entry name" value="SMI1/KNR4-like"/>
    <property type="match status" value="1"/>
</dbReference>